<evidence type="ECO:0000256" key="9">
    <source>
        <dbReference type="ARBA" id="ARBA00038929"/>
    </source>
</evidence>
<keyword evidence="7" id="KW-0961">Cell wall biogenesis/degradation</keyword>
<dbReference type="InterPro" id="IPR050386">
    <property type="entry name" value="Glycosyl_hydrolase_5"/>
</dbReference>
<dbReference type="PANTHER" id="PTHR31297:SF1">
    <property type="entry name" value="GLUCAN 1,3-BETA-GLUCOSIDASE I_II-RELATED"/>
    <property type="match status" value="1"/>
</dbReference>
<protein>
    <recommendedName>
        <fullName evidence="9">glucan 1,3-beta-glucosidase</fullName>
        <ecNumber evidence="9">3.2.1.58</ecNumber>
    </recommendedName>
</protein>
<comment type="similarity">
    <text evidence="2 10">Belongs to the glycosyl hydrolase 5 (cellulase A) family.</text>
</comment>
<dbReference type="EC" id="3.2.1.58" evidence="9"/>
<evidence type="ECO:0000313" key="14">
    <source>
        <dbReference type="Proteomes" id="UP000809789"/>
    </source>
</evidence>
<evidence type="ECO:0000256" key="7">
    <source>
        <dbReference type="ARBA" id="ARBA00023316"/>
    </source>
</evidence>
<dbReference type="Gene3D" id="3.20.20.80">
    <property type="entry name" value="Glycosidases"/>
    <property type="match status" value="1"/>
</dbReference>
<dbReference type="AlphaFoldDB" id="A0A8K0P9L7"/>
<evidence type="ECO:0000256" key="10">
    <source>
        <dbReference type="RuleBase" id="RU361153"/>
    </source>
</evidence>
<feature type="chain" id="PRO_5035420674" description="glucan 1,3-beta-glucosidase" evidence="11">
    <location>
        <begin position="22"/>
        <end position="404"/>
    </location>
</feature>
<dbReference type="GO" id="GO:0071555">
    <property type="term" value="P:cell wall organization"/>
    <property type="evidence" value="ECO:0007669"/>
    <property type="project" value="UniProtKB-KW"/>
</dbReference>
<evidence type="ECO:0000256" key="1">
    <source>
        <dbReference type="ARBA" id="ARBA00004613"/>
    </source>
</evidence>
<accession>A0A8K0P9L7</accession>
<evidence type="ECO:0000256" key="6">
    <source>
        <dbReference type="ARBA" id="ARBA00023295"/>
    </source>
</evidence>
<keyword evidence="4 11" id="KW-0732">Signal</keyword>
<comment type="subcellular location">
    <subcellularLocation>
        <location evidence="1">Secreted</location>
    </subcellularLocation>
</comment>
<feature type="signal peptide" evidence="11">
    <location>
        <begin position="1"/>
        <end position="21"/>
    </location>
</feature>
<comment type="catalytic activity">
    <reaction evidence="8">
        <text>Successive hydrolysis of beta-D-glucose units from the non-reducing ends of (1-&gt;3)-beta-D-glucans, releasing alpha-glucose.</text>
        <dbReference type="EC" id="3.2.1.58"/>
    </reaction>
</comment>
<dbReference type="GO" id="GO:0009986">
    <property type="term" value="C:cell surface"/>
    <property type="evidence" value="ECO:0007669"/>
    <property type="project" value="TreeGrafter"/>
</dbReference>
<name>A0A8K0P9L7_9PEZI</name>
<evidence type="ECO:0000259" key="12">
    <source>
        <dbReference type="Pfam" id="PF00150"/>
    </source>
</evidence>
<dbReference type="SUPFAM" id="SSF51445">
    <property type="entry name" value="(Trans)glycosidases"/>
    <property type="match status" value="1"/>
</dbReference>
<feature type="domain" description="Glycoside hydrolase family 5" evidence="12">
    <location>
        <begin position="94"/>
        <end position="360"/>
    </location>
</feature>
<dbReference type="Proteomes" id="UP000809789">
    <property type="component" value="Unassembled WGS sequence"/>
</dbReference>
<reference evidence="13" key="1">
    <citation type="submission" date="2021-07" db="EMBL/GenBank/DDBJ databases">
        <title>Elsinoe batatas strain:CRI-CJ2 Genome sequencing and assembly.</title>
        <authorList>
            <person name="Huang L."/>
        </authorList>
    </citation>
    <scope>NUCLEOTIDE SEQUENCE</scope>
    <source>
        <strain evidence="13">CRI-CJ2</strain>
    </source>
</reference>
<dbReference type="GO" id="GO:0005576">
    <property type="term" value="C:extracellular region"/>
    <property type="evidence" value="ECO:0007669"/>
    <property type="project" value="UniProtKB-SubCell"/>
</dbReference>
<organism evidence="13 14">
    <name type="scientific">Elsinoe batatas</name>
    <dbReference type="NCBI Taxonomy" id="2601811"/>
    <lineage>
        <taxon>Eukaryota</taxon>
        <taxon>Fungi</taxon>
        <taxon>Dikarya</taxon>
        <taxon>Ascomycota</taxon>
        <taxon>Pezizomycotina</taxon>
        <taxon>Dothideomycetes</taxon>
        <taxon>Dothideomycetidae</taxon>
        <taxon>Myriangiales</taxon>
        <taxon>Elsinoaceae</taxon>
        <taxon>Elsinoe</taxon>
    </lineage>
</organism>
<keyword evidence="3" id="KW-0964">Secreted</keyword>
<dbReference type="Pfam" id="PF00150">
    <property type="entry name" value="Cellulase"/>
    <property type="match status" value="1"/>
</dbReference>
<comment type="caution">
    <text evidence="13">The sequence shown here is derived from an EMBL/GenBank/DDBJ whole genome shotgun (WGS) entry which is preliminary data.</text>
</comment>
<evidence type="ECO:0000313" key="13">
    <source>
        <dbReference type="EMBL" id="KAG8623565.1"/>
    </source>
</evidence>
<dbReference type="GO" id="GO:0004338">
    <property type="term" value="F:glucan exo-1,3-beta-glucosidase activity"/>
    <property type="evidence" value="ECO:0007669"/>
    <property type="project" value="UniProtKB-EC"/>
</dbReference>
<keyword evidence="5 10" id="KW-0378">Hydrolase</keyword>
<dbReference type="InterPro" id="IPR017853">
    <property type="entry name" value="GH"/>
</dbReference>
<gene>
    <name evidence="13" type="ORF">KVT40_008541</name>
</gene>
<proteinExistence type="inferred from homology"/>
<evidence type="ECO:0000256" key="8">
    <source>
        <dbReference type="ARBA" id="ARBA00036824"/>
    </source>
</evidence>
<evidence type="ECO:0000256" key="11">
    <source>
        <dbReference type="SAM" id="SignalP"/>
    </source>
</evidence>
<dbReference type="PANTHER" id="PTHR31297">
    <property type="entry name" value="GLUCAN ENDO-1,6-BETA-GLUCOSIDASE B"/>
    <property type="match status" value="1"/>
</dbReference>
<evidence type="ECO:0000256" key="5">
    <source>
        <dbReference type="ARBA" id="ARBA00022801"/>
    </source>
</evidence>
<evidence type="ECO:0000256" key="2">
    <source>
        <dbReference type="ARBA" id="ARBA00005641"/>
    </source>
</evidence>
<dbReference type="InterPro" id="IPR001547">
    <property type="entry name" value="Glyco_hydro_5"/>
</dbReference>
<dbReference type="EMBL" id="JAESVG020000010">
    <property type="protein sequence ID" value="KAG8623565.1"/>
    <property type="molecule type" value="Genomic_DNA"/>
</dbReference>
<dbReference type="GO" id="GO:0009251">
    <property type="term" value="P:glucan catabolic process"/>
    <property type="evidence" value="ECO:0007669"/>
    <property type="project" value="TreeGrafter"/>
</dbReference>
<keyword evidence="14" id="KW-1185">Reference proteome</keyword>
<evidence type="ECO:0000256" key="3">
    <source>
        <dbReference type="ARBA" id="ARBA00022525"/>
    </source>
</evidence>
<dbReference type="OrthoDB" id="1887033at2759"/>
<sequence length="404" mass="45495">MRVLDFTSLLLPLSLISSTAAAPSSDSKPSTNYVNWRKASFTRVNLGGWFVQERFIDTTFWNASFGSAPDEWTGCKNLGAQCGPVLEKRYSSWITKDTIDTLGSSGVTILRIPTTYAAWISVPGSQLYHGNQLKYLRTITNYAINKYNMHIILDLHSLPGGTNGLEIGERFGGYHWFNSSTNLNYSLSTVSAVLKFITTSKYPSHFTLEPINEPSDNRDLSNFGTPNALLPAGTEWVLNYYRSVLALAKKADKPIPVMLYDTFKSPEFWSQYFNPDKDNIVFDTHNYWFPAARGANSQNLTTLICQDAQKPRTSKFPVFVGEWSLEVAFNNTLKLRERNLKTAIKAWTQYGAGSAFWTAKVTSDDILVPGEGSKTDYWSWVEFVRLGFFKEGRKVKGLSCRSKD</sequence>
<evidence type="ECO:0000256" key="4">
    <source>
        <dbReference type="ARBA" id="ARBA00022729"/>
    </source>
</evidence>
<keyword evidence="6 10" id="KW-0326">Glycosidase</keyword>